<feature type="coiled-coil region" evidence="10">
    <location>
        <begin position="59"/>
        <end position="101"/>
    </location>
</feature>
<dbReference type="InterPro" id="IPR008428">
    <property type="entry name" value="Chond_GalNAc"/>
</dbReference>
<evidence type="ECO:0000256" key="10">
    <source>
        <dbReference type="SAM" id="Coils"/>
    </source>
</evidence>
<dbReference type="SUPFAM" id="SSF53448">
    <property type="entry name" value="Nucleotide-diphospho-sugar transferases"/>
    <property type="match status" value="1"/>
</dbReference>
<reference evidence="11" key="2">
    <citation type="submission" date="2025-09" db="UniProtKB">
        <authorList>
            <consortium name="Ensembl"/>
        </authorList>
    </citation>
    <scope>IDENTIFICATION</scope>
</reference>
<evidence type="ECO:0000256" key="1">
    <source>
        <dbReference type="ARBA" id="ARBA00004447"/>
    </source>
</evidence>
<evidence type="ECO:0000256" key="7">
    <source>
        <dbReference type="ARBA" id="ARBA00023034"/>
    </source>
</evidence>
<sequence>MWTFIFFSGLSVMQRRWFLGKRAIAALLFCFVLLLYRQACRSQSQTRRPAGEDAFEALLQQHERRYLQHSRNLTRLISQLKAELQRSAVELEEQNQSELEEFLRKQLRRAEIFTGERLPDEFAVLPFETFTLRRVYQLESGLARLPVESLMGQDRRNELNGALEAALHLLNEPQLRDSQGCFKCNFSLMAGIFRTERDKGTLYDLTFRENSVPDFRRLVFFRPFAPLMKVKEELMDASQILINIIVPLADTVDAFRQFMQHFSDACIRQDGRTHLTVVLFGSEKMHEVKGILDGMSRMKYRNVTLIRLNEAFSRRRGLDVGARAWKRSNVLLFLCDVNIRFSAEFLNSCRMNTEPGQKVFYPVMFSLYNPEVIYGQHIPSAEDQLVIRKDFGFWKDFDFGTTCQYRSDFINTGGFDVSVKGGATEDVHLYRKFLHSSLMVVRAPSRGLFHVWHPTVCHAHLSSETFKLCLQDKALNQASHSQLGQIIFHQQINNHLHKYKQHNIKS</sequence>
<reference evidence="11" key="1">
    <citation type="submission" date="2025-08" db="UniProtKB">
        <authorList>
            <consortium name="Ensembl"/>
        </authorList>
    </citation>
    <scope>IDENTIFICATION</scope>
</reference>
<dbReference type="InterPro" id="IPR051227">
    <property type="entry name" value="CS_glycosyltransferase"/>
</dbReference>
<keyword evidence="7 9" id="KW-0333">Golgi apparatus</keyword>
<comment type="subcellular location">
    <subcellularLocation>
        <location evidence="1 9">Golgi apparatus</location>
        <location evidence="1 9">Golgi stack membrane</location>
        <topology evidence="1 9">Single-pass type II membrane protein</topology>
    </subcellularLocation>
</comment>
<dbReference type="GO" id="GO:0032580">
    <property type="term" value="C:Golgi cisterna membrane"/>
    <property type="evidence" value="ECO:0007669"/>
    <property type="project" value="UniProtKB-SubCell"/>
</dbReference>
<keyword evidence="10" id="KW-0175">Coiled coil</keyword>
<evidence type="ECO:0000313" key="12">
    <source>
        <dbReference type="Proteomes" id="UP000472260"/>
    </source>
</evidence>
<dbReference type="Ensembl" id="ENSSANT00000063324.1">
    <property type="protein sequence ID" value="ENSSANP00000059533.1"/>
    <property type="gene ID" value="ENSSANG00000029742.1"/>
</dbReference>
<name>A0A671PTE6_9TELE</name>
<dbReference type="Proteomes" id="UP000472260">
    <property type="component" value="Unassembled WGS sequence"/>
</dbReference>
<keyword evidence="12" id="KW-1185">Reference proteome</keyword>
<evidence type="ECO:0000256" key="4">
    <source>
        <dbReference type="ARBA" id="ARBA00022692"/>
    </source>
</evidence>
<keyword evidence="5 9" id="KW-0735">Signal-anchor</keyword>
<evidence type="ECO:0000256" key="3">
    <source>
        <dbReference type="ARBA" id="ARBA00022679"/>
    </source>
</evidence>
<evidence type="ECO:0000256" key="6">
    <source>
        <dbReference type="ARBA" id="ARBA00022989"/>
    </source>
</evidence>
<keyword evidence="6" id="KW-1133">Transmembrane helix</keyword>
<proteinExistence type="inferred from homology"/>
<evidence type="ECO:0000256" key="8">
    <source>
        <dbReference type="ARBA" id="ARBA00023136"/>
    </source>
</evidence>
<dbReference type="Gene3D" id="3.90.550.10">
    <property type="entry name" value="Spore Coat Polysaccharide Biosynthesis Protein SpsA, Chain A"/>
    <property type="match status" value="1"/>
</dbReference>
<evidence type="ECO:0000313" key="11">
    <source>
        <dbReference type="Ensembl" id="ENSSANP00000059533.1"/>
    </source>
</evidence>
<dbReference type="GO" id="GO:0047238">
    <property type="term" value="F:glucuronosyl-N-acetylgalactosaminyl-proteoglycan 4-beta-N-acetylgalactosaminyltransferase activity"/>
    <property type="evidence" value="ECO:0007669"/>
    <property type="project" value="TreeGrafter"/>
</dbReference>
<protein>
    <recommendedName>
        <fullName evidence="9">Hexosyltransferase</fullName>
        <ecNumber evidence="9">2.4.1.-</ecNumber>
    </recommendedName>
</protein>
<dbReference type="InterPro" id="IPR029044">
    <property type="entry name" value="Nucleotide-diphossugar_trans"/>
</dbReference>
<evidence type="ECO:0000256" key="9">
    <source>
        <dbReference type="RuleBase" id="RU364016"/>
    </source>
</evidence>
<organism evidence="11 12">
    <name type="scientific">Sinocyclocheilus anshuiensis</name>
    <dbReference type="NCBI Taxonomy" id="1608454"/>
    <lineage>
        <taxon>Eukaryota</taxon>
        <taxon>Metazoa</taxon>
        <taxon>Chordata</taxon>
        <taxon>Craniata</taxon>
        <taxon>Vertebrata</taxon>
        <taxon>Euteleostomi</taxon>
        <taxon>Actinopterygii</taxon>
        <taxon>Neopterygii</taxon>
        <taxon>Teleostei</taxon>
        <taxon>Ostariophysi</taxon>
        <taxon>Cypriniformes</taxon>
        <taxon>Cyprinidae</taxon>
        <taxon>Cyprininae</taxon>
        <taxon>Sinocyclocheilus</taxon>
    </lineage>
</organism>
<keyword evidence="3 9" id="KW-0808">Transferase</keyword>
<dbReference type="EC" id="2.4.1.-" evidence="9"/>
<evidence type="ECO:0000256" key="2">
    <source>
        <dbReference type="ARBA" id="ARBA00009239"/>
    </source>
</evidence>
<keyword evidence="8" id="KW-0472">Membrane</keyword>
<evidence type="ECO:0000256" key="5">
    <source>
        <dbReference type="ARBA" id="ARBA00022968"/>
    </source>
</evidence>
<accession>A0A671PTE6</accession>
<dbReference type="PANTHER" id="PTHR12369:SF19">
    <property type="entry name" value="CHONDROITIN SULFATE N-ACETYLGALACTOSAMINYLTRANSFERASE 1"/>
    <property type="match status" value="1"/>
</dbReference>
<keyword evidence="4" id="KW-0812">Transmembrane</keyword>
<comment type="similarity">
    <text evidence="2 9">Belongs to the chondroitin N-acetylgalactosaminyltransferase family.</text>
</comment>
<dbReference type="PANTHER" id="PTHR12369">
    <property type="entry name" value="CHONDROITIN SYNTHASE"/>
    <property type="match status" value="1"/>
</dbReference>
<dbReference type="Pfam" id="PF05679">
    <property type="entry name" value="CHGN"/>
    <property type="match status" value="1"/>
</dbReference>
<gene>
    <name evidence="11" type="primary">csgalnact1b</name>
</gene>
<dbReference type="AlphaFoldDB" id="A0A671PTE6"/>